<reference evidence="1" key="1">
    <citation type="journal article" date="2014" name="Front. Microbiol.">
        <title>High frequency of phylogenetically diverse reductive dehalogenase-homologous genes in deep subseafloor sedimentary metagenomes.</title>
        <authorList>
            <person name="Kawai M."/>
            <person name="Futagami T."/>
            <person name="Toyoda A."/>
            <person name="Takaki Y."/>
            <person name="Nishi S."/>
            <person name="Hori S."/>
            <person name="Arai W."/>
            <person name="Tsubouchi T."/>
            <person name="Morono Y."/>
            <person name="Uchiyama I."/>
            <person name="Ito T."/>
            <person name="Fujiyama A."/>
            <person name="Inagaki F."/>
            <person name="Takami H."/>
        </authorList>
    </citation>
    <scope>NUCLEOTIDE SEQUENCE</scope>
    <source>
        <strain evidence="1">Expedition CK06-06</strain>
    </source>
</reference>
<feature type="non-terminal residue" evidence="1">
    <location>
        <position position="1"/>
    </location>
</feature>
<accession>X1VJW4</accession>
<comment type="caution">
    <text evidence="1">The sequence shown here is derived from an EMBL/GenBank/DDBJ whole genome shotgun (WGS) entry which is preliminary data.</text>
</comment>
<dbReference type="EMBL" id="BARW01040620">
    <property type="protein sequence ID" value="GAJ19267.1"/>
    <property type="molecule type" value="Genomic_DNA"/>
</dbReference>
<dbReference type="AlphaFoldDB" id="X1VJW4"/>
<gene>
    <name evidence="1" type="ORF">S12H4_61276</name>
</gene>
<protein>
    <submittedName>
        <fullName evidence="1">Uncharacterized protein</fullName>
    </submittedName>
</protein>
<proteinExistence type="predicted"/>
<organism evidence="1">
    <name type="scientific">marine sediment metagenome</name>
    <dbReference type="NCBI Taxonomy" id="412755"/>
    <lineage>
        <taxon>unclassified sequences</taxon>
        <taxon>metagenomes</taxon>
        <taxon>ecological metagenomes</taxon>
    </lineage>
</organism>
<sequence>VLAYDTKCPYCGFVMHETIDPTIFIHNGLQLNPVSKCSHFVAAVIESENDAQGNLKLLKVMVGFNEREVA</sequence>
<name>X1VJW4_9ZZZZ</name>
<evidence type="ECO:0000313" key="1">
    <source>
        <dbReference type="EMBL" id="GAJ19267.1"/>
    </source>
</evidence>